<dbReference type="GO" id="GO:0070006">
    <property type="term" value="F:metalloaminopeptidase activity"/>
    <property type="evidence" value="ECO:0007669"/>
    <property type="project" value="TreeGrafter"/>
</dbReference>
<keyword evidence="1" id="KW-0378">Hydrolase</keyword>
<dbReference type="GO" id="GO:0006508">
    <property type="term" value="P:proteolysis"/>
    <property type="evidence" value="ECO:0007669"/>
    <property type="project" value="TreeGrafter"/>
</dbReference>
<dbReference type="Pfam" id="PF17900">
    <property type="entry name" value="Peptidase_M1_N"/>
    <property type="match status" value="1"/>
</dbReference>
<keyword evidence="1" id="KW-0645">Protease</keyword>
<dbReference type="GO" id="GO:0005737">
    <property type="term" value="C:cytoplasm"/>
    <property type="evidence" value="ECO:0007669"/>
    <property type="project" value="TreeGrafter"/>
</dbReference>
<name>A0AAW1K0N1_POPJA</name>
<dbReference type="GO" id="GO:0043171">
    <property type="term" value="P:peptide catabolic process"/>
    <property type="evidence" value="ECO:0007669"/>
    <property type="project" value="TreeGrafter"/>
</dbReference>
<dbReference type="PANTHER" id="PTHR11533">
    <property type="entry name" value="PROTEASE M1 ZINC METALLOPROTEASE"/>
    <property type="match status" value="1"/>
</dbReference>
<organism evidence="4 5">
    <name type="scientific">Popillia japonica</name>
    <name type="common">Japanese beetle</name>
    <dbReference type="NCBI Taxonomy" id="7064"/>
    <lineage>
        <taxon>Eukaryota</taxon>
        <taxon>Metazoa</taxon>
        <taxon>Ecdysozoa</taxon>
        <taxon>Arthropoda</taxon>
        <taxon>Hexapoda</taxon>
        <taxon>Insecta</taxon>
        <taxon>Pterygota</taxon>
        <taxon>Neoptera</taxon>
        <taxon>Endopterygota</taxon>
        <taxon>Coleoptera</taxon>
        <taxon>Polyphaga</taxon>
        <taxon>Scarabaeiformia</taxon>
        <taxon>Scarabaeidae</taxon>
        <taxon>Rutelinae</taxon>
        <taxon>Popillia</taxon>
    </lineage>
</organism>
<gene>
    <name evidence="4" type="ORF">QE152_g25395</name>
</gene>
<dbReference type="InterPro" id="IPR050344">
    <property type="entry name" value="Peptidase_M1_aminopeptidases"/>
</dbReference>
<dbReference type="Proteomes" id="UP001458880">
    <property type="component" value="Unassembled WGS sequence"/>
</dbReference>
<keyword evidence="1" id="KW-0031">Aminopeptidase</keyword>
<dbReference type="GO" id="GO:0042277">
    <property type="term" value="F:peptide binding"/>
    <property type="evidence" value="ECO:0007669"/>
    <property type="project" value="TreeGrafter"/>
</dbReference>
<dbReference type="GO" id="GO:0008270">
    <property type="term" value="F:zinc ion binding"/>
    <property type="evidence" value="ECO:0007669"/>
    <property type="project" value="TreeGrafter"/>
</dbReference>
<evidence type="ECO:0000256" key="1">
    <source>
        <dbReference type="ARBA" id="ARBA00022438"/>
    </source>
</evidence>
<comment type="caution">
    <text evidence="4">The sequence shown here is derived from an EMBL/GenBank/DDBJ whole genome shotgun (WGS) entry which is preliminary data.</text>
</comment>
<dbReference type="GO" id="GO:0016020">
    <property type="term" value="C:membrane"/>
    <property type="evidence" value="ECO:0007669"/>
    <property type="project" value="TreeGrafter"/>
</dbReference>
<evidence type="ECO:0000256" key="2">
    <source>
        <dbReference type="SAM" id="SignalP"/>
    </source>
</evidence>
<dbReference type="AlphaFoldDB" id="A0AAW1K0N1"/>
<reference evidence="4 5" key="1">
    <citation type="journal article" date="2024" name="BMC Genomics">
        <title>De novo assembly and annotation of Popillia japonica's genome with initial clues to its potential as an invasive pest.</title>
        <authorList>
            <person name="Cucini C."/>
            <person name="Boschi S."/>
            <person name="Funari R."/>
            <person name="Cardaioli E."/>
            <person name="Iannotti N."/>
            <person name="Marturano G."/>
            <person name="Paoli F."/>
            <person name="Bruttini M."/>
            <person name="Carapelli A."/>
            <person name="Frati F."/>
            <person name="Nardi F."/>
        </authorList>
    </citation>
    <scope>NUCLEOTIDE SEQUENCE [LARGE SCALE GENOMIC DNA]</scope>
    <source>
        <strain evidence="4">DMR45628</strain>
    </source>
</reference>
<dbReference type="InterPro" id="IPR042097">
    <property type="entry name" value="Aminopeptidase_N-like_N_sf"/>
</dbReference>
<dbReference type="SUPFAM" id="SSF63737">
    <property type="entry name" value="Leukotriene A4 hydrolase N-terminal domain"/>
    <property type="match status" value="1"/>
</dbReference>
<evidence type="ECO:0000313" key="5">
    <source>
        <dbReference type="Proteomes" id="UP001458880"/>
    </source>
</evidence>
<dbReference type="InterPro" id="IPR045357">
    <property type="entry name" value="Aminopeptidase_N-like_N"/>
</dbReference>
<dbReference type="Gene3D" id="2.60.40.1730">
    <property type="entry name" value="tricorn interacting facor f3 domain"/>
    <property type="match status" value="1"/>
</dbReference>
<protein>
    <submittedName>
        <fullName evidence="4">Peptidase M1 N-terminal domain</fullName>
    </submittedName>
</protein>
<dbReference type="EMBL" id="JASPKY010000278">
    <property type="protein sequence ID" value="KAK9711570.1"/>
    <property type="molecule type" value="Genomic_DNA"/>
</dbReference>
<dbReference type="PANTHER" id="PTHR11533:SF276">
    <property type="entry name" value="GLUTAMYL AMINOPEPTIDASE"/>
    <property type="match status" value="1"/>
</dbReference>
<feature type="domain" description="Aminopeptidase N-like N-terminal" evidence="3">
    <location>
        <begin position="43"/>
        <end position="160"/>
    </location>
</feature>
<evidence type="ECO:0000313" key="4">
    <source>
        <dbReference type="EMBL" id="KAK9711570.1"/>
    </source>
</evidence>
<sequence>MSLLSLVIAVLLNLVSAQSPLAHTKIGQSKSLAKDYLLPSHVKPSLYQVKLEPNFDFDIFNGSVRITISVVTTTNAVVLHTHQLTIETASISLLDVNGTVVNSVAGTSFSNDDKDFYNIGFEEDLVAGSVYTLVIDSFSGILNSENDGFYLAKYTDEEGNTN</sequence>
<keyword evidence="2" id="KW-0732">Signal</keyword>
<keyword evidence="5" id="KW-1185">Reference proteome</keyword>
<dbReference type="GO" id="GO:0005615">
    <property type="term" value="C:extracellular space"/>
    <property type="evidence" value="ECO:0007669"/>
    <property type="project" value="TreeGrafter"/>
</dbReference>
<proteinExistence type="predicted"/>
<feature type="signal peptide" evidence="2">
    <location>
        <begin position="1"/>
        <end position="17"/>
    </location>
</feature>
<evidence type="ECO:0000259" key="3">
    <source>
        <dbReference type="Pfam" id="PF17900"/>
    </source>
</evidence>
<accession>A0AAW1K0N1</accession>
<feature type="chain" id="PRO_5043688049" evidence="2">
    <location>
        <begin position="18"/>
        <end position="162"/>
    </location>
</feature>